<comment type="caution">
    <text evidence="7">The sequence shown here is derived from an EMBL/GenBank/DDBJ whole genome shotgun (WGS) entry which is preliminary data.</text>
</comment>
<name>A0A7J9SFX2_9EURY</name>
<feature type="domain" description="Cobalamin adenosyltransferase-like" evidence="6">
    <location>
        <begin position="3"/>
        <end position="163"/>
    </location>
</feature>
<dbReference type="InterPro" id="IPR029499">
    <property type="entry name" value="PduO-typ"/>
</dbReference>
<dbReference type="SUPFAM" id="SSF89028">
    <property type="entry name" value="Cobalamin adenosyltransferase-like"/>
    <property type="match status" value="1"/>
</dbReference>
<dbReference type="FunFam" id="1.20.1200.10:FF:000003">
    <property type="entry name" value="ATP:cob(I)alamin adenosyltransferase"/>
    <property type="match status" value="1"/>
</dbReference>
<proteinExistence type="predicted"/>
<dbReference type="Proteomes" id="UP000546257">
    <property type="component" value="Unassembled WGS sequence"/>
</dbReference>
<keyword evidence="3 7" id="KW-0808">Transferase</keyword>
<keyword evidence="2" id="KW-0963">Cytoplasm</keyword>
<dbReference type="EC" id="2.5.1.17" evidence="7"/>
<evidence type="ECO:0000259" key="6">
    <source>
        <dbReference type="Pfam" id="PF01923"/>
    </source>
</evidence>
<dbReference type="GO" id="GO:0008817">
    <property type="term" value="F:corrinoid adenosyltransferase activity"/>
    <property type="evidence" value="ECO:0007669"/>
    <property type="project" value="UniProtKB-EC"/>
</dbReference>
<gene>
    <name evidence="7" type="ORF">H5V44_00910</name>
</gene>
<dbReference type="InterPro" id="IPR036451">
    <property type="entry name" value="CblAdoTrfase-like_sf"/>
</dbReference>
<keyword evidence="4" id="KW-0547">Nucleotide-binding</keyword>
<dbReference type="Pfam" id="PF01923">
    <property type="entry name" value="Cob_adeno_trans"/>
    <property type="match status" value="1"/>
</dbReference>
<evidence type="ECO:0000256" key="2">
    <source>
        <dbReference type="ARBA" id="ARBA00022490"/>
    </source>
</evidence>
<reference evidence="7 8" key="1">
    <citation type="submission" date="2020-08" db="EMBL/GenBank/DDBJ databases">
        <authorList>
            <person name="Seo M.-J."/>
        </authorList>
    </citation>
    <scope>NUCLEOTIDE SEQUENCE [LARGE SCALE GENOMIC DNA]</scope>
    <source>
        <strain evidence="7 8">MBLA0160</strain>
    </source>
</reference>
<dbReference type="RefSeq" id="WP_185191262.1">
    <property type="nucleotide sequence ID" value="NZ_JACKXD010000001.1"/>
</dbReference>
<dbReference type="EMBL" id="JACKXD010000001">
    <property type="protein sequence ID" value="MBB6644877.1"/>
    <property type="molecule type" value="Genomic_DNA"/>
</dbReference>
<keyword evidence="5" id="KW-0067">ATP-binding</keyword>
<evidence type="ECO:0000313" key="8">
    <source>
        <dbReference type="Proteomes" id="UP000546257"/>
    </source>
</evidence>
<dbReference type="PANTHER" id="PTHR12213:SF0">
    <property type="entry name" value="CORRINOID ADENOSYLTRANSFERASE MMAB"/>
    <property type="match status" value="1"/>
</dbReference>
<sequence>MKIYTGRGDEGMTDLRDMSRVSKTSARIEAYGTVDEANALIGTARPTGYDDVDGTLASIQNQLHIVQADFANPDPDEDDPEVTAAHVESLEDAIDEAEAELDPLESFILPGGSDAGATLHHARAVARRAERRAVALAADEPVNEEAIRYLNRLSDGLFVLARLVNARDEVPEESPTY</sequence>
<protein>
    <submittedName>
        <fullName evidence="7">Cob(I)yrinic acid a,c-diamide adenosyltransferase</fullName>
        <ecNumber evidence="7">2.5.1.17</ecNumber>
    </submittedName>
</protein>
<dbReference type="GO" id="GO:0005524">
    <property type="term" value="F:ATP binding"/>
    <property type="evidence" value="ECO:0007669"/>
    <property type="project" value="UniProtKB-KW"/>
</dbReference>
<dbReference type="InterPro" id="IPR016030">
    <property type="entry name" value="CblAdoTrfase-like"/>
</dbReference>
<evidence type="ECO:0000313" key="7">
    <source>
        <dbReference type="EMBL" id="MBB6644877.1"/>
    </source>
</evidence>
<evidence type="ECO:0000256" key="3">
    <source>
        <dbReference type="ARBA" id="ARBA00022679"/>
    </source>
</evidence>
<dbReference type="GO" id="GO:0005737">
    <property type="term" value="C:cytoplasm"/>
    <property type="evidence" value="ECO:0007669"/>
    <property type="project" value="UniProtKB-SubCell"/>
</dbReference>
<dbReference type="AlphaFoldDB" id="A0A7J9SFX2"/>
<dbReference type="NCBIfam" id="TIGR00636">
    <property type="entry name" value="PduO_Nterm"/>
    <property type="match status" value="1"/>
</dbReference>
<comment type="subcellular location">
    <subcellularLocation>
        <location evidence="1">Cytoplasm</location>
    </subcellularLocation>
</comment>
<keyword evidence="8" id="KW-1185">Reference proteome</keyword>
<accession>A0A7J9SFX2</accession>
<organism evidence="7 8">
    <name type="scientific">Halobellus ruber</name>
    <dbReference type="NCBI Taxonomy" id="2761102"/>
    <lineage>
        <taxon>Archaea</taxon>
        <taxon>Methanobacteriati</taxon>
        <taxon>Methanobacteriota</taxon>
        <taxon>Stenosarchaea group</taxon>
        <taxon>Halobacteria</taxon>
        <taxon>Halobacteriales</taxon>
        <taxon>Haloferacaceae</taxon>
        <taxon>Halobellus</taxon>
    </lineage>
</organism>
<dbReference type="Gene3D" id="1.20.1200.10">
    <property type="entry name" value="Cobalamin adenosyltransferase-like"/>
    <property type="match status" value="1"/>
</dbReference>
<evidence type="ECO:0000256" key="1">
    <source>
        <dbReference type="ARBA" id="ARBA00004496"/>
    </source>
</evidence>
<evidence type="ECO:0000256" key="4">
    <source>
        <dbReference type="ARBA" id="ARBA00022741"/>
    </source>
</evidence>
<evidence type="ECO:0000256" key="5">
    <source>
        <dbReference type="ARBA" id="ARBA00022840"/>
    </source>
</evidence>
<dbReference type="PANTHER" id="PTHR12213">
    <property type="entry name" value="CORRINOID ADENOSYLTRANSFERASE"/>
    <property type="match status" value="1"/>
</dbReference>